<evidence type="ECO:0000256" key="2">
    <source>
        <dbReference type="ARBA" id="ARBA00000967"/>
    </source>
</evidence>
<dbReference type="PANTHER" id="PTHR11963:SF23">
    <property type="entry name" value="CYTOSOL AMINOPEPTIDASE"/>
    <property type="match status" value="1"/>
</dbReference>
<proteinExistence type="inferred from homology"/>
<feature type="binding site" evidence="7">
    <location>
        <position position="348"/>
    </location>
    <ligand>
        <name>Mn(2+)</name>
        <dbReference type="ChEBI" id="CHEBI:29035"/>
        <label>2</label>
    </ligand>
</feature>
<protein>
    <recommendedName>
        <fullName evidence="7">Probable cytosol aminopeptidase</fullName>
        <ecNumber evidence="7">3.4.11.1</ecNumber>
    </recommendedName>
    <alternativeName>
        <fullName evidence="7">Leucine aminopeptidase</fullName>
        <shortName evidence="7">LAP</shortName>
        <ecNumber evidence="7">3.4.11.10</ecNumber>
    </alternativeName>
    <alternativeName>
        <fullName evidence="7">Leucyl aminopeptidase</fullName>
    </alternativeName>
</protein>
<dbReference type="Pfam" id="PF02789">
    <property type="entry name" value="Peptidase_M17_N"/>
    <property type="match status" value="1"/>
</dbReference>
<dbReference type="InterPro" id="IPR000819">
    <property type="entry name" value="Peptidase_M17_C"/>
</dbReference>
<organism evidence="10 11">
    <name type="scientific">Candidatus Magasanikbacteria bacterium RIFCSPHIGHO2_01_FULL_33_34</name>
    <dbReference type="NCBI Taxonomy" id="1798671"/>
    <lineage>
        <taxon>Bacteria</taxon>
        <taxon>Candidatus Magasanikiibacteriota</taxon>
    </lineage>
</organism>
<evidence type="ECO:0000256" key="1">
    <source>
        <dbReference type="ARBA" id="ARBA00000135"/>
    </source>
</evidence>
<keyword evidence="7" id="KW-0963">Cytoplasm</keyword>
<keyword evidence="7" id="KW-0464">Manganese</keyword>
<dbReference type="GO" id="GO:0006508">
    <property type="term" value="P:proteolysis"/>
    <property type="evidence" value="ECO:0007669"/>
    <property type="project" value="UniProtKB-KW"/>
</dbReference>
<evidence type="ECO:0000256" key="4">
    <source>
        <dbReference type="ARBA" id="ARBA00022438"/>
    </source>
</evidence>
<comment type="catalytic activity">
    <reaction evidence="1 7">
        <text>Release of an N-terminal amino acid, Xaa-|-Yaa-, in which Xaa is preferably Leu, but may be other amino acids including Pro although not Arg or Lys, and Yaa may be Pro. Amino acid amides and methyl esters are also readily hydrolyzed, but rates on arylamides are exceedingly low.</text>
        <dbReference type="EC" id="3.4.11.1"/>
    </reaction>
</comment>
<comment type="cofactor">
    <cofactor evidence="7">
        <name>Mn(2+)</name>
        <dbReference type="ChEBI" id="CHEBI:29035"/>
    </cofactor>
    <text evidence="7">Binds 2 manganese ions per subunit.</text>
</comment>
<dbReference type="AlphaFoldDB" id="A0A1F6LH05"/>
<dbReference type="InterPro" id="IPR008283">
    <property type="entry name" value="Peptidase_M17_N"/>
</dbReference>
<evidence type="ECO:0000259" key="9">
    <source>
        <dbReference type="Pfam" id="PF02789"/>
    </source>
</evidence>
<evidence type="ECO:0000256" key="5">
    <source>
        <dbReference type="ARBA" id="ARBA00022670"/>
    </source>
</evidence>
<keyword evidence="6 7" id="KW-0378">Hydrolase</keyword>
<dbReference type="PRINTS" id="PR00481">
    <property type="entry name" value="LAMNOPPTDASE"/>
</dbReference>
<accession>A0A1F6LH05</accession>
<dbReference type="Proteomes" id="UP000177067">
    <property type="component" value="Unassembled WGS sequence"/>
</dbReference>
<feature type="binding site" evidence="7">
    <location>
        <position position="269"/>
    </location>
    <ligand>
        <name>Mn(2+)</name>
        <dbReference type="ChEBI" id="CHEBI:29035"/>
        <label>1</label>
    </ligand>
</feature>
<feature type="domain" description="Cytosol aminopeptidase" evidence="8">
    <location>
        <begin position="181"/>
        <end position="491"/>
    </location>
</feature>
<keyword evidence="7" id="KW-0479">Metal-binding</keyword>
<comment type="catalytic activity">
    <reaction evidence="2 7">
        <text>Release of an N-terminal amino acid, preferentially leucine, but not glutamic or aspartic acids.</text>
        <dbReference type="EC" id="3.4.11.10"/>
    </reaction>
</comment>
<dbReference type="InterPro" id="IPR023042">
    <property type="entry name" value="Peptidase_M17_leu_NH2_pept"/>
</dbReference>
<sequence>MTKYSIENNFAGVMVVPVFEGKGLSVQAKELDKKLNGLLSEMCISDNFESKKMQMSFSRTQNKDVPAVLLVGLGKDTDFDIRSLKQVVGACVIGMQGKKIGNFSLVLSNELIKKFGAKKLGLELAVAVETASYAFDEHKSEADARVQKLEKLSVVGKFSASEKTNLQKGIAEGEVIGHSVNYTRHLGNTPPSIMTPSLLAKEAQKLAKENNAIKVKVLSRPEIKKLNMGCLLGVSQGSVEEPKFIIVEYLGGGSSQKPVVLVGKGITFDSGGLGIKPGNYMNDMKFDMLGAGTVLGVIKAVASLKLKKNVIGLIPSCENMPSGSSYRPDDILTAHNGKTVEIIHTDAEGRLILADALAYAVKYKPREVIDFATLTGACMVALGNERSGLFGNDESIIKNLEDKSKEVGEQLWHLPVGEEYTEAIKSEVADVKNLAGVGGPGYGGASTAAAFLQFFTDYPWAHIDLSCSHYDGKGKPWIRHGANGFGIQTLVEYLR</sequence>
<evidence type="ECO:0000256" key="3">
    <source>
        <dbReference type="ARBA" id="ARBA00009528"/>
    </source>
</evidence>
<dbReference type="NCBIfam" id="NF002074">
    <property type="entry name" value="PRK00913.1-4"/>
    <property type="match status" value="1"/>
</dbReference>
<comment type="function">
    <text evidence="7">Presumably involved in the processing and regular turnover of intracellular proteins. Catalyzes the removal of unsubstituted N-terminal amino acids from various peptides.</text>
</comment>
<dbReference type="SUPFAM" id="SSF52949">
    <property type="entry name" value="Macro domain-like"/>
    <property type="match status" value="1"/>
</dbReference>
<dbReference type="Gene3D" id="3.40.630.10">
    <property type="entry name" value="Zn peptidases"/>
    <property type="match status" value="1"/>
</dbReference>
<evidence type="ECO:0000313" key="11">
    <source>
        <dbReference type="Proteomes" id="UP000177067"/>
    </source>
</evidence>
<dbReference type="EC" id="3.4.11.1" evidence="7"/>
<evidence type="ECO:0000256" key="7">
    <source>
        <dbReference type="HAMAP-Rule" id="MF_00181"/>
    </source>
</evidence>
<feature type="binding site" evidence="7">
    <location>
        <position position="264"/>
    </location>
    <ligand>
        <name>Mn(2+)</name>
        <dbReference type="ChEBI" id="CHEBI:29035"/>
        <label>2</label>
    </ligand>
</feature>
<dbReference type="InterPro" id="IPR043472">
    <property type="entry name" value="Macro_dom-like"/>
</dbReference>
<feature type="binding site" evidence="7">
    <location>
        <position position="269"/>
    </location>
    <ligand>
        <name>Mn(2+)</name>
        <dbReference type="ChEBI" id="CHEBI:29035"/>
        <label>2</label>
    </ligand>
</feature>
<dbReference type="SUPFAM" id="SSF53187">
    <property type="entry name" value="Zn-dependent exopeptidases"/>
    <property type="match status" value="1"/>
</dbReference>
<feature type="active site" evidence="7">
    <location>
        <position position="276"/>
    </location>
</feature>
<dbReference type="Gene3D" id="3.40.220.10">
    <property type="entry name" value="Leucine Aminopeptidase, subunit E, domain 1"/>
    <property type="match status" value="1"/>
</dbReference>
<feature type="active site" evidence="7">
    <location>
        <position position="350"/>
    </location>
</feature>
<dbReference type="GO" id="GO:0070006">
    <property type="term" value="F:metalloaminopeptidase activity"/>
    <property type="evidence" value="ECO:0007669"/>
    <property type="project" value="InterPro"/>
</dbReference>
<dbReference type="EC" id="3.4.11.10" evidence="7"/>
<dbReference type="PANTHER" id="PTHR11963">
    <property type="entry name" value="LEUCINE AMINOPEPTIDASE-RELATED"/>
    <property type="match status" value="1"/>
</dbReference>
<comment type="similarity">
    <text evidence="3 7">Belongs to the peptidase M17 family.</text>
</comment>
<evidence type="ECO:0000313" key="10">
    <source>
        <dbReference type="EMBL" id="OGH58682.1"/>
    </source>
</evidence>
<feature type="domain" description="Peptidase M17 leucyl aminopeptidase N-terminal" evidence="9">
    <location>
        <begin position="15"/>
        <end position="141"/>
    </location>
</feature>
<dbReference type="EMBL" id="MFPS01000009">
    <property type="protein sequence ID" value="OGH58682.1"/>
    <property type="molecule type" value="Genomic_DNA"/>
</dbReference>
<keyword evidence="4 7" id="KW-0031">Aminopeptidase</keyword>
<reference evidence="10 11" key="1">
    <citation type="journal article" date="2016" name="Nat. Commun.">
        <title>Thousands of microbial genomes shed light on interconnected biogeochemical processes in an aquifer system.</title>
        <authorList>
            <person name="Anantharaman K."/>
            <person name="Brown C.T."/>
            <person name="Hug L.A."/>
            <person name="Sharon I."/>
            <person name="Castelle C.J."/>
            <person name="Probst A.J."/>
            <person name="Thomas B.C."/>
            <person name="Singh A."/>
            <person name="Wilkins M.J."/>
            <person name="Karaoz U."/>
            <person name="Brodie E.L."/>
            <person name="Williams K.H."/>
            <person name="Hubbard S.S."/>
            <person name="Banfield J.F."/>
        </authorList>
    </citation>
    <scope>NUCLEOTIDE SEQUENCE [LARGE SCALE GENOMIC DNA]</scope>
</reference>
<dbReference type="HAMAP" id="MF_00181">
    <property type="entry name" value="Cytosol_peptidase_M17"/>
    <property type="match status" value="1"/>
</dbReference>
<evidence type="ECO:0000256" key="6">
    <source>
        <dbReference type="ARBA" id="ARBA00022801"/>
    </source>
</evidence>
<dbReference type="InterPro" id="IPR011356">
    <property type="entry name" value="Leucine_aapep/pepB"/>
</dbReference>
<dbReference type="GO" id="GO:0030145">
    <property type="term" value="F:manganese ion binding"/>
    <property type="evidence" value="ECO:0007669"/>
    <property type="project" value="UniProtKB-UniRule"/>
</dbReference>
<gene>
    <name evidence="7" type="primary">pepA</name>
    <name evidence="10" type="ORF">A2725_03220</name>
</gene>
<feature type="binding site" evidence="7">
    <location>
        <position position="346"/>
    </location>
    <ligand>
        <name>Mn(2+)</name>
        <dbReference type="ChEBI" id="CHEBI:29035"/>
        <label>1</label>
    </ligand>
</feature>
<comment type="subcellular location">
    <subcellularLocation>
        <location evidence="7">Cytoplasm</location>
    </subcellularLocation>
</comment>
<comment type="caution">
    <text evidence="10">The sequence shown here is derived from an EMBL/GenBank/DDBJ whole genome shotgun (WGS) entry which is preliminary data.</text>
</comment>
<feature type="binding site" evidence="7">
    <location>
        <position position="287"/>
    </location>
    <ligand>
        <name>Mn(2+)</name>
        <dbReference type="ChEBI" id="CHEBI:29035"/>
        <label>2</label>
    </ligand>
</feature>
<dbReference type="Pfam" id="PF00883">
    <property type="entry name" value="Peptidase_M17"/>
    <property type="match status" value="1"/>
</dbReference>
<feature type="binding site" evidence="7">
    <location>
        <position position="348"/>
    </location>
    <ligand>
        <name>Mn(2+)</name>
        <dbReference type="ChEBI" id="CHEBI:29035"/>
        <label>1</label>
    </ligand>
</feature>
<keyword evidence="5 7" id="KW-0645">Protease</keyword>
<dbReference type="CDD" id="cd00433">
    <property type="entry name" value="Peptidase_M17"/>
    <property type="match status" value="1"/>
</dbReference>
<dbReference type="GO" id="GO:0005737">
    <property type="term" value="C:cytoplasm"/>
    <property type="evidence" value="ECO:0007669"/>
    <property type="project" value="UniProtKB-SubCell"/>
</dbReference>
<name>A0A1F6LH05_9BACT</name>
<evidence type="ECO:0000259" key="8">
    <source>
        <dbReference type="Pfam" id="PF00883"/>
    </source>
</evidence>